<evidence type="ECO:0000256" key="1">
    <source>
        <dbReference type="SAM" id="Phobius"/>
    </source>
</evidence>
<feature type="transmembrane region" description="Helical" evidence="1">
    <location>
        <begin position="6"/>
        <end position="21"/>
    </location>
</feature>
<comment type="caution">
    <text evidence="2">The sequence shown here is derived from an EMBL/GenBank/DDBJ whole genome shotgun (WGS) entry which is preliminary data.</text>
</comment>
<evidence type="ECO:0000313" key="2">
    <source>
        <dbReference type="EMBL" id="MFC5403299.1"/>
    </source>
</evidence>
<evidence type="ECO:0000313" key="3">
    <source>
        <dbReference type="Proteomes" id="UP001596113"/>
    </source>
</evidence>
<gene>
    <name evidence="2" type="ORF">ACFPOF_11215</name>
</gene>
<feature type="transmembrane region" description="Helical" evidence="1">
    <location>
        <begin position="66"/>
        <end position="87"/>
    </location>
</feature>
<evidence type="ECO:0008006" key="4">
    <source>
        <dbReference type="Google" id="ProtNLM"/>
    </source>
</evidence>
<sequence length="213" mass="24256">MVVISWMIVILFFISIYRFLAHRKTNHQRASDYAFVGHAFLFIGACMYAVGASTDPEVYKTSSDHVGYIGGLVILFGFPAVFFYVFAKSRQRKMRDRYKAYYQLVIDKGMSEVDQIAVVMRLSRKETMQDLEYLIATGIIPDLFEEGYSAEEECSDEEDYVDEEEYDEEYDEEVYDEEPEGPVPVVCSGCGATSTVNPGKRRTCEYCGRALAG</sequence>
<keyword evidence="3" id="KW-1185">Reference proteome</keyword>
<feature type="transmembrane region" description="Helical" evidence="1">
    <location>
        <begin position="33"/>
        <end position="54"/>
    </location>
</feature>
<name>A0ABW0HPZ2_9BACL</name>
<protein>
    <recommendedName>
        <fullName evidence="4">Zinc ribbon domain-containing protein</fullName>
    </recommendedName>
</protein>
<accession>A0ABW0HPZ2</accession>
<organism evidence="2 3">
    <name type="scientific">Cohnella soli</name>
    <dbReference type="NCBI Taxonomy" id="425005"/>
    <lineage>
        <taxon>Bacteria</taxon>
        <taxon>Bacillati</taxon>
        <taxon>Bacillota</taxon>
        <taxon>Bacilli</taxon>
        <taxon>Bacillales</taxon>
        <taxon>Paenibacillaceae</taxon>
        <taxon>Cohnella</taxon>
    </lineage>
</organism>
<proteinExistence type="predicted"/>
<reference evidence="3" key="1">
    <citation type="journal article" date="2019" name="Int. J. Syst. Evol. Microbiol.">
        <title>The Global Catalogue of Microorganisms (GCM) 10K type strain sequencing project: providing services to taxonomists for standard genome sequencing and annotation.</title>
        <authorList>
            <consortium name="The Broad Institute Genomics Platform"/>
            <consortium name="The Broad Institute Genome Sequencing Center for Infectious Disease"/>
            <person name="Wu L."/>
            <person name="Ma J."/>
        </authorList>
    </citation>
    <scope>NUCLEOTIDE SEQUENCE [LARGE SCALE GENOMIC DNA]</scope>
    <source>
        <strain evidence="3">CGMCC 1.18575</strain>
    </source>
</reference>
<keyword evidence="1" id="KW-0472">Membrane</keyword>
<keyword evidence="1" id="KW-0812">Transmembrane</keyword>
<dbReference type="EMBL" id="JBHSMI010000023">
    <property type="protein sequence ID" value="MFC5403299.1"/>
    <property type="molecule type" value="Genomic_DNA"/>
</dbReference>
<keyword evidence="1" id="KW-1133">Transmembrane helix</keyword>
<dbReference type="Proteomes" id="UP001596113">
    <property type="component" value="Unassembled WGS sequence"/>
</dbReference>
<dbReference type="RefSeq" id="WP_378132526.1">
    <property type="nucleotide sequence ID" value="NZ_JBHSMI010000023.1"/>
</dbReference>